<comment type="subcellular location">
    <subcellularLocation>
        <location evidence="1">Cell membrane</location>
        <topology evidence="1">Multi-pass membrane protein</topology>
    </subcellularLocation>
</comment>
<comment type="similarity">
    <text evidence="2">Belongs to the EamA transporter family.</text>
</comment>
<dbReference type="PANTHER" id="PTHR22911:SF137">
    <property type="entry name" value="SOLUTE CARRIER FAMILY 35 MEMBER G2-RELATED"/>
    <property type="match status" value="1"/>
</dbReference>
<dbReference type="SUPFAM" id="SSF103481">
    <property type="entry name" value="Multidrug resistance efflux transporter EmrE"/>
    <property type="match status" value="2"/>
</dbReference>
<feature type="transmembrane region" description="Helical" evidence="9">
    <location>
        <begin position="278"/>
        <end position="299"/>
    </location>
</feature>
<feature type="transmembrane region" description="Helical" evidence="9">
    <location>
        <begin position="107"/>
        <end position="127"/>
    </location>
</feature>
<dbReference type="InterPro" id="IPR000620">
    <property type="entry name" value="EamA_dom"/>
</dbReference>
<evidence type="ECO:0000256" key="9">
    <source>
        <dbReference type="SAM" id="Phobius"/>
    </source>
</evidence>
<evidence type="ECO:0000259" key="10">
    <source>
        <dbReference type="Pfam" id="PF00892"/>
    </source>
</evidence>
<dbReference type="Pfam" id="PF00892">
    <property type="entry name" value="EamA"/>
    <property type="match status" value="2"/>
</dbReference>
<evidence type="ECO:0000256" key="2">
    <source>
        <dbReference type="ARBA" id="ARBA00007362"/>
    </source>
</evidence>
<feature type="transmembrane region" description="Helical" evidence="9">
    <location>
        <begin position="216"/>
        <end position="234"/>
    </location>
</feature>
<evidence type="ECO:0000256" key="1">
    <source>
        <dbReference type="ARBA" id="ARBA00004651"/>
    </source>
</evidence>
<comment type="caution">
    <text evidence="11">The sequence shown here is derived from an EMBL/GenBank/DDBJ whole genome shotgun (WGS) entry which is preliminary data.</text>
</comment>
<dbReference type="InterPro" id="IPR037185">
    <property type="entry name" value="EmrE-like"/>
</dbReference>
<feature type="transmembrane region" description="Helical" evidence="9">
    <location>
        <begin position="139"/>
        <end position="156"/>
    </location>
</feature>
<evidence type="ECO:0000256" key="4">
    <source>
        <dbReference type="ARBA" id="ARBA00022475"/>
    </source>
</evidence>
<feature type="transmembrane region" description="Helical" evidence="9">
    <location>
        <begin position="74"/>
        <end position="95"/>
    </location>
</feature>
<dbReference type="STRING" id="1176165.GCA_001584405_00246"/>
<feature type="domain" description="EamA" evidence="10">
    <location>
        <begin position="187"/>
        <end position="320"/>
    </location>
</feature>
<accession>A0A2I1IIF8</accession>
<dbReference type="GO" id="GO:0005886">
    <property type="term" value="C:plasma membrane"/>
    <property type="evidence" value="ECO:0007669"/>
    <property type="project" value="UniProtKB-SubCell"/>
</dbReference>
<dbReference type="InterPro" id="IPR004626">
    <property type="entry name" value="RarD"/>
</dbReference>
<name>A0A2I1IIF8_9MICO</name>
<feature type="transmembrane region" description="Helical" evidence="9">
    <location>
        <begin position="246"/>
        <end position="266"/>
    </location>
</feature>
<evidence type="ECO:0000313" key="11">
    <source>
        <dbReference type="EMBL" id="PKY70917.1"/>
    </source>
</evidence>
<dbReference type="Proteomes" id="UP000242755">
    <property type="component" value="Unassembled WGS sequence"/>
</dbReference>
<dbReference type="AlphaFoldDB" id="A0A2I1IIF8"/>
<feature type="transmembrane region" description="Helical" evidence="9">
    <location>
        <begin position="305"/>
        <end position="326"/>
    </location>
</feature>
<keyword evidence="7 9" id="KW-0472">Membrane</keyword>
<organism evidence="11 12">
    <name type="scientific">Brevibacterium ravenspurgense</name>
    <dbReference type="NCBI Taxonomy" id="479117"/>
    <lineage>
        <taxon>Bacteria</taxon>
        <taxon>Bacillati</taxon>
        <taxon>Actinomycetota</taxon>
        <taxon>Actinomycetes</taxon>
        <taxon>Micrococcales</taxon>
        <taxon>Brevibacteriaceae</taxon>
        <taxon>Brevibacterium</taxon>
    </lineage>
</organism>
<keyword evidence="3" id="KW-0813">Transport</keyword>
<feature type="domain" description="EamA" evidence="10">
    <location>
        <begin position="44"/>
        <end position="179"/>
    </location>
</feature>
<feature type="transmembrane region" description="Helical" evidence="9">
    <location>
        <begin position="187"/>
        <end position="204"/>
    </location>
</feature>
<gene>
    <name evidence="11" type="primary">rarD</name>
    <name evidence="11" type="ORF">CYJ40_02350</name>
</gene>
<proteinExistence type="inferred from homology"/>
<dbReference type="NCBIfam" id="TIGR00688">
    <property type="entry name" value="rarD"/>
    <property type="match status" value="1"/>
</dbReference>
<feature type="compositionally biased region" description="Low complexity" evidence="8">
    <location>
        <begin position="1"/>
        <end position="32"/>
    </location>
</feature>
<evidence type="ECO:0000256" key="7">
    <source>
        <dbReference type="ARBA" id="ARBA00023136"/>
    </source>
</evidence>
<keyword evidence="4" id="KW-1003">Cell membrane</keyword>
<keyword evidence="5 9" id="KW-0812">Transmembrane</keyword>
<evidence type="ECO:0000256" key="6">
    <source>
        <dbReference type="ARBA" id="ARBA00022989"/>
    </source>
</evidence>
<evidence type="ECO:0000256" key="5">
    <source>
        <dbReference type="ARBA" id="ARBA00022692"/>
    </source>
</evidence>
<evidence type="ECO:0000256" key="3">
    <source>
        <dbReference type="ARBA" id="ARBA00022448"/>
    </source>
</evidence>
<dbReference type="EMBL" id="PKGO01000002">
    <property type="protein sequence ID" value="PKY70917.1"/>
    <property type="molecule type" value="Genomic_DNA"/>
</dbReference>
<dbReference type="PANTHER" id="PTHR22911">
    <property type="entry name" value="ACYL-MALONYL CONDENSING ENZYME-RELATED"/>
    <property type="match status" value="1"/>
</dbReference>
<protein>
    <submittedName>
        <fullName evidence="11">EamA family transporter RarD</fullName>
    </submittedName>
</protein>
<feature type="region of interest" description="Disordered" evidence="8">
    <location>
        <begin position="1"/>
        <end position="33"/>
    </location>
</feature>
<reference evidence="11 12" key="1">
    <citation type="submission" date="2017-12" db="EMBL/GenBank/DDBJ databases">
        <title>Phylogenetic diversity of female urinary microbiome.</title>
        <authorList>
            <person name="Thomas-White K."/>
            <person name="Wolfe A.J."/>
        </authorList>
    </citation>
    <scope>NUCLEOTIDE SEQUENCE [LARGE SCALE GENOMIC DNA]</scope>
    <source>
        <strain evidence="11 12">UMB0426</strain>
    </source>
</reference>
<evidence type="ECO:0000313" key="12">
    <source>
        <dbReference type="Proteomes" id="UP000242755"/>
    </source>
</evidence>
<sequence>MTDDSASSPIQAAAATTPADGAPTGAPAASTDLPLDEARRRRDGLILGIGGYLFWGSMPLIFAAAAPAGAFEILAHRIIWCLVFCALLLAFARGLGRTWKLARNPKIFGTLAAGSLFVGINWLVFILGVQAGRVTEVALGYYINPLITVALGIIFLRERLRPLQWAAMGLGLVSVLVITISEGIVPWLGLAVAVSFGLYGLVKSKVGSRVGALEGLTIESFILTLPSIAMLAVVESQGLGTFTTEGAWHTVLLVLMGPITAIPLLLFSAATRRIPLSWVGMMQYITPTLQFLTALLIFGEHMSRGQWWGFIIIWVTVALIGADSIHAGNRARRAKRAVLHTAANVDEPTAG</sequence>
<dbReference type="RefSeq" id="WP_101671917.1">
    <property type="nucleotide sequence ID" value="NZ_PKGO01000002.1"/>
</dbReference>
<feature type="transmembrane region" description="Helical" evidence="9">
    <location>
        <begin position="45"/>
        <end position="68"/>
    </location>
</feature>
<evidence type="ECO:0000256" key="8">
    <source>
        <dbReference type="SAM" id="MobiDB-lite"/>
    </source>
</evidence>
<keyword evidence="6 9" id="KW-1133">Transmembrane helix</keyword>
<feature type="transmembrane region" description="Helical" evidence="9">
    <location>
        <begin position="163"/>
        <end position="181"/>
    </location>
</feature>